<evidence type="ECO:0000256" key="2">
    <source>
        <dbReference type="ARBA" id="ARBA00022741"/>
    </source>
</evidence>
<dbReference type="AlphaFoldDB" id="Q12JV2"/>
<dbReference type="InterPro" id="IPR050221">
    <property type="entry name" value="26S_Proteasome_ATPase"/>
</dbReference>
<dbReference type="eggNOG" id="COG0464">
    <property type="taxonomic scope" value="Bacteria"/>
</dbReference>
<dbReference type="Gene3D" id="3.40.50.300">
    <property type="entry name" value="P-loop containing nucleotide triphosphate hydrolases"/>
    <property type="match status" value="1"/>
</dbReference>
<dbReference type="GO" id="GO:0016887">
    <property type="term" value="F:ATP hydrolysis activity"/>
    <property type="evidence" value="ECO:0007669"/>
    <property type="project" value="InterPro"/>
</dbReference>
<keyword evidence="3" id="KW-0067">ATP-binding</keyword>
<dbReference type="KEGG" id="sdn:Sden_2996"/>
<comment type="similarity">
    <text evidence="1">Belongs to the AAA ATPase family.</text>
</comment>
<feature type="domain" description="AAA+ ATPase" evidence="4">
    <location>
        <begin position="269"/>
        <end position="401"/>
    </location>
</feature>
<dbReference type="HOGENOM" id="CLU_612364_0_0_6"/>
<dbReference type="InterPro" id="IPR027417">
    <property type="entry name" value="P-loop_NTPase"/>
</dbReference>
<dbReference type="RefSeq" id="WP_011497422.1">
    <property type="nucleotide sequence ID" value="NC_007954.1"/>
</dbReference>
<keyword evidence="2" id="KW-0547">Nucleotide-binding</keyword>
<evidence type="ECO:0000256" key="1">
    <source>
        <dbReference type="ARBA" id="ARBA00006914"/>
    </source>
</evidence>
<proteinExistence type="inferred from homology"/>
<dbReference type="Proteomes" id="UP000001982">
    <property type="component" value="Chromosome"/>
</dbReference>
<gene>
    <name evidence="5" type="ordered locus">Sden_2996</name>
</gene>
<organism evidence="5 6">
    <name type="scientific">Shewanella denitrificans (strain OS217 / ATCC BAA-1090 / DSM 15013)</name>
    <dbReference type="NCBI Taxonomy" id="318161"/>
    <lineage>
        <taxon>Bacteria</taxon>
        <taxon>Pseudomonadati</taxon>
        <taxon>Pseudomonadota</taxon>
        <taxon>Gammaproteobacteria</taxon>
        <taxon>Alteromonadales</taxon>
        <taxon>Shewanellaceae</taxon>
        <taxon>Shewanella</taxon>
    </lineage>
</organism>
<dbReference type="GO" id="GO:0005524">
    <property type="term" value="F:ATP binding"/>
    <property type="evidence" value="ECO:0007669"/>
    <property type="project" value="UniProtKB-KW"/>
</dbReference>
<evidence type="ECO:0000259" key="4">
    <source>
        <dbReference type="SMART" id="SM00382"/>
    </source>
</evidence>
<dbReference type="SMART" id="SM00382">
    <property type="entry name" value="AAA"/>
    <property type="match status" value="1"/>
</dbReference>
<dbReference type="InterPro" id="IPR003593">
    <property type="entry name" value="AAA+_ATPase"/>
</dbReference>
<evidence type="ECO:0000313" key="5">
    <source>
        <dbReference type="EMBL" id="ABE56274.1"/>
    </source>
</evidence>
<dbReference type="PANTHER" id="PTHR23073">
    <property type="entry name" value="26S PROTEASOME REGULATORY SUBUNIT"/>
    <property type="match status" value="1"/>
</dbReference>
<dbReference type="EMBL" id="CP000302">
    <property type="protein sequence ID" value="ABE56274.1"/>
    <property type="molecule type" value="Genomic_DNA"/>
</dbReference>
<protein>
    <submittedName>
        <fullName evidence="5">AAA ATPase, central region</fullName>
    </submittedName>
</protein>
<dbReference type="CDD" id="cd19481">
    <property type="entry name" value="RecA-like_protease"/>
    <property type="match status" value="1"/>
</dbReference>
<sequence length="478" mass="53694">MSKLQVVTQSDSAEETIAAGCDEVTSTSNSDPLSQANANSLEREMDWFTKVLDLRIKLYFQQETELDSIGQLPAPDLTHDESPYANWVKQHLKHFEERLVLVMAIIPHIRPHIFDTFFIKNSNFDRPYTEFGGKAGTVHQGFLPTCETAAFVLVGEALAARFRISTFFEPQHVFIKNSVIRLTPPSEGEPFFSSTFSLETEYLNRFTTGVTEKINYTSQFPAKLITSPLSWEDLVLATEVMDEIDKIKAWIAHGNHLMLDWGLAKSLKPGYRSLFYGPPGTGKTLTATLIGSELGLDVYRIDLSAMVSKYIGETEKNLAKLFDLAENKRWILFFDEADALFGTRSQGGSANDRHANQEIAYLLQRIEDFPGIVILASNLRANIDDAFSRRFQSLIYFPMPDAEQRYSLWLNMLNGHYRDDKPDQLLSIAEKYEISGGAIANVIRYAAISAVQAGESVIAFSELVSGIAKELRKEGKTL</sequence>
<evidence type="ECO:0000313" key="6">
    <source>
        <dbReference type="Proteomes" id="UP000001982"/>
    </source>
</evidence>
<dbReference type="OrthoDB" id="9809379at2"/>
<name>Q12JV2_SHEDO</name>
<reference evidence="5 6" key="1">
    <citation type="submission" date="2006-03" db="EMBL/GenBank/DDBJ databases">
        <title>Complete sequence of Shewanella denitrificans OS217.</title>
        <authorList>
            <consortium name="US DOE Joint Genome Institute"/>
            <person name="Copeland A."/>
            <person name="Lucas S."/>
            <person name="Lapidus A."/>
            <person name="Barry K."/>
            <person name="Detter J.C."/>
            <person name="Glavina del Rio T."/>
            <person name="Hammon N."/>
            <person name="Israni S."/>
            <person name="Dalin E."/>
            <person name="Tice H."/>
            <person name="Pitluck S."/>
            <person name="Brettin T."/>
            <person name="Bruce D."/>
            <person name="Han C."/>
            <person name="Tapia R."/>
            <person name="Gilna P."/>
            <person name="Kiss H."/>
            <person name="Schmutz J."/>
            <person name="Larimer F."/>
            <person name="Land M."/>
            <person name="Hauser L."/>
            <person name="Kyrpides N."/>
            <person name="Lykidis A."/>
            <person name="Richardson P."/>
        </authorList>
    </citation>
    <scope>NUCLEOTIDE SEQUENCE [LARGE SCALE GENOMIC DNA]</scope>
    <source>
        <strain evidence="6">OS217 / ATCC BAA-1090 / DSM 15013</strain>
    </source>
</reference>
<dbReference type="InterPro" id="IPR003959">
    <property type="entry name" value="ATPase_AAA_core"/>
</dbReference>
<dbReference type="STRING" id="318161.Sden_2996"/>
<accession>Q12JV2</accession>
<dbReference type="SUPFAM" id="SSF52540">
    <property type="entry name" value="P-loop containing nucleoside triphosphate hydrolases"/>
    <property type="match status" value="1"/>
</dbReference>
<keyword evidence="6" id="KW-1185">Reference proteome</keyword>
<dbReference type="Pfam" id="PF00004">
    <property type="entry name" value="AAA"/>
    <property type="match status" value="1"/>
</dbReference>
<evidence type="ECO:0000256" key="3">
    <source>
        <dbReference type="ARBA" id="ARBA00022840"/>
    </source>
</evidence>